<organism evidence="6">
    <name type="scientific">Culex pipiens</name>
    <name type="common">House mosquito</name>
    <dbReference type="NCBI Taxonomy" id="7175"/>
    <lineage>
        <taxon>Eukaryota</taxon>
        <taxon>Metazoa</taxon>
        <taxon>Ecdysozoa</taxon>
        <taxon>Arthropoda</taxon>
        <taxon>Hexapoda</taxon>
        <taxon>Insecta</taxon>
        <taxon>Pterygota</taxon>
        <taxon>Neoptera</taxon>
        <taxon>Endopterygota</taxon>
        <taxon>Diptera</taxon>
        <taxon>Nematocera</taxon>
        <taxon>Culicoidea</taxon>
        <taxon>Culicidae</taxon>
        <taxon>Culicinae</taxon>
        <taxon>Culicini</taxon>
        <taxon>Culex</taxon>
        <taxon>Culex</taxon>
    </lineage>
</organism>
<keyword evidence="3 6" id="KW-0808">Transferase</keyword>
<dbReference type="GO" id="GO:0032259">
    <property type="term" value="P:methylation"/>
    <property type="evidence" value="ECO:0007669"/>
    <property type="project" value="UniProtKB-KW"/>
</dbReference>
<dbReference type="InterPro" id="IPR053888">
    <property type="entry name" value="MRM3-like_sub_bind"/>
</dbReference>
<dbReference type="InterPro" id="IPR029028">
    <property type="entry name" value="Alpha/beta_knot_MTases"/>
</dbReference>
<dbReference type="PANTHER" id="PTHR43191">
    <property type="entry name" value="RRNA METHYLTRANSFERASE 3"/>
    <property type="match status" value="1"/>
</dbReference>
<dbReference type="InterPro" id="IPR029026">
    <property type="entry name" value="tRNA_m1G_MTases_N"/>
</dbReference>
<feature type="domain" description="tRNA/rRNA methyltransferase SpoU type" evidence="4">
    <location>
        <begin position="277"/>
        <end position="439"/>
    </location>
</feature>
<keyword evidence="2 6" id="KW-0489">Methyltransferase</keyword>
<reference evidence="6" key="1">
    <citation type="submission" date="2021-05" db="EMBL/GenBank/DDBJ databases">
        <authorList>
            <person name="Alioto T."/>
            <person name="Alioto T."/>
            <person name="Gomez Garrido J."/>
        </authorList>
    </citation>
    <scope>NUCLEOTIDE SEQUENCE</scope>
</reference>
<name>A0A8D8F0Z5_CULPI</name>
<dbReference type="InterPro" id="IPR001537">
    <property type="entry name" value="SpoU_MeTrfase"/>
</dbReference>
<dbReference type="Gene3D" id="3.30.1330.30">
    <property type="match status" value="1"/>
</dbReference>
<dbReference type="GO" id="GO:0003723">
    <property type="term" value="F:RNA binding"/>
    <property type="evidence" value="ECO:0007669"/>
    <property type="project" value="InterPro"/>
</dbReference>
<dbReference type="AlphaFoldDB" id="A0A8D8F0Z5"/>
<dbReference type="EMBL" id="HBUE01022897">
    <property type="protein sequence ID" value="CAG6453448.1"/>
    <property type="molecule type" value="Transcribed_RNA"/>
</dbReference>
<dbReference type="EMBL" id="HBUE01220494">
    <property type="protein sequence ID" value="CAG6539395.1"/>
    <property type="molecule type" value="Transcribed_RNA"/>
</dbReference>
<evidence type="ECO:0000256" key="1">
    <source>
        <dbReference type="ARBA" id="ARBA00007228"/>
    </source>
</evidence>
<evidence type="ECO:0000256" key="3">
    <source>
        <dbReference type="ARBA" id="ARBA00022679"/>
    </source>
</evidence>
<dbReference type="GO" id="GO:0006396">
    <property type="term" value="P:RNA processing"/>
    <property type="evidence" value="ECO:0007669"/>
    <property type="project" value="InterPro"/>
</dbReference>
<evidence type="ECO:0000259" key="5">
    <source>
        <dbReference type="Pfam" id="PF22435"/>
    </source>
</evidence>
<feature type="domain" description="MRM3-like substrate binding" evidence="5">
    <location>
        <begin position="181"/>
        <end position="254"/>
    </location>
</feature>
<evidence type="ECO:0000256" key="2">
    <source>
        <dbReference type="ARBA" id="ARBA00022603"/>
    </source>
</evidence>
<protein>
    <submittedName>
        <fullName evidence="6">rRNA methyltransferase 3, mitochondrial</fullName>
    </submittedName>
</protein>
<dbReference type="Pfam" id="PF22435">
    <property type="entry name" value="MRM3-like_sub_bind"/>
    <property type="match status" value="1"/>
</dbReference>
<dbReference type="GO" id="GO:0008173">
    <property type="term" value="F:RNA methyltransferase activity"/>
    <property type="evidence" value="ECO:0007669"/>
    <property type="project" value="InterPro"/>
</dbReference>
<dbReference type="Gene3D" id="3.40.1280.10">
    <property type="match status" value="1"/>
</dbReference>
<evidence type="ECO:0000313" key="6">
    <source>
        <dbReference type="EMBL" id="CAG6453448.1"/>
    </source>
</evidence>
<proteinExistence type="inferred from homology"/>
<dbReference type="InterPro" id="IPR029064">
    <property type="entry name" value="Ribosomal_eL30-like_sf"/>
</dbReference>
<sequence length="446" mass="50041">MHFGRALGVAALNILHRSSVRNLYTKSHVWQRVSLTLEIPRRGGLAFEDVNKPSEKERHEAEVDANKIENCNRRQLLSNGLEGIEKSLHKKKGKSNAGSKLEENNRISFEHMTDAAKRFKISKKQKGIQKADGLDLETMNMLKLYSNNEKSSKAFDSKRKLEYIKLKQSDSLYGDLSLLVKSRKRRELKCKMVLEGKRLIKDGIEAGLSTDIIVFNDVTKLDDLKIDKSVNLVQVERNVMQEWSSVTTCPGVIGIFRKPKDMNKIVIQNRSLMPLPITVVCDNIREPNNLGSIIRSSAAIPAGRIVLLKGCTCPWDPKCLRGATGAQFRIPISGPVAMDELEELIPPNATFLVADNKTGRNDGKFSFCRYDAANYREMQHVVLFIGGETLGISNDVRRFITSLTEKSLNDTSVCYNVHIPLANGIESLNTASALSVLLYEIKRQLE</sequence>
<evidence type="ECO:0000259" key="4">
    <source>
        <dbReference type="Pfam" id="PF00588"/>
    </source>
</evidence>
<dbReference type="SUPFAM" id="SSF55315">
    <property type="entry name" value="L30e-like"/>
    <property type="match status" value="1"/>
</dbReference>
<dbReference type="PANTHER" id="PTHR43191:SF2">
    <property type="entry name" value="RRNA METHYLTRANSFERASE 3, MITOCHONDRIAL"/>
    <property type="match status" value="1"/>
</dbReference>
<dbReference type="EMBL" id="HBUE01327107">
    <property type="protein sequence ID" value="CAG6591424.1"/>
    <property type="molecule type" value="Transcribed_RNA"/>
</dbReference>
<dbReference type="Pfam" id="PF00588">
    <property type="entry name" value="SpoU_methylase"/>
    <property type="match status" value="1"/>
</dbReference>
<comment type="similarity">
    <text evidence="1">Belongs to the class IV-like SAM-binding methyltransferase superfamily. RNA methyltransferase TrmH family.</text>
</comment>
<dbReference type="InterPro" id="IPR051259">
    <property type="entry name" value="rRNA_Methyltransferase"/>
</dbReference>
<accession>A0A8D8F0Z5</accession>
<dbReference type="SUPFAM" id="SSF75217">
    <property type="entry name" value="alpha/beta knot"/>
    <property type="match status" value="1"/>
</dbReference>